<dbReference type="GO" id="GO:0005634">
    <property type="term" value="C:nucleus"/>
    <property type="evidence" value="ECO:0007669"/>
    <property type="project" value="UniProtKB-SubCell"/>
</dbReference>
<organism evidence="8">
    <name type="scientific">Oryza nivara</name>
    <name type="common">Indian wild rice</name>
    <name type="synonym">Oryza sativa f. spontanea</name>
    <dbReference type="NCBI Taxonomy" id="4536"/>
    <lineage>
        <taxon>Eukaryota</taxon>
        <taxon>Viridiplantae</taxon>
        <taxon>Streptophyta</taxon>
        <taxon>Embryophyta</taxon>
        <taxon>Tracheophyta</taxon>
        <taxon>Spermatophyta</taxon>
        <taxon>Magnoliopsida</taxon>
        <taxon>Liliopsida</taxon>
        <taxon>Poales</taxon>
        <taxon>Poaceae</taxon>
        <taxon>BOP clade</taxon>
        <taxon>Oryzoideae</taxon>
        <taxon>Oryzeae</taxon>
        <taxon>Oryzinae</taxon>
        <taxon>Oryza</taxon>
    </lineage>
</organism>
<evidence type="ECO:0000256" key="4">
    <source>
        <dbReference type="ARBA" id="ARBA00023242"/>
    </source>
</evidence>
<dbReference type="SUPFAM" id="SSF55961">
    <property type="entry name" value="Bet v1-like"/>
    <property type="match status" value="1"/>
</dbReference>
<proteinExistence type="predicted"/>
<evidence type="ECO:0000256" key="2">
    <source>
        <dbReference type="ARBA" id="ARBA00022737"/>
    </source>
</evidence>
<dbReference type="InterPro" id="IPR005031">
    <property type="entry name" value="COQ10_START"/>
</dbReference>
<feature type="domain" description="Coenzyme Q-binding protein COQ10 START" evidence="7">
    <location>
        <begin position="104"/>
        <end position="242"/>
    </location>
</feature>
<dbReference type="STRING" id="4536.A0A0E0FZI3"/>
<keyword evidence="9" id="KW-1185">Reference proteome</keyword>
<dbReference type="Pfam" id="PF03364">
    <property type="entry name" value="Polyketide_cyc"/>
    <property type="match status" value="1"/>
</dbReference>
<evidence type="ECO:0000259" key="7">
    <source>
        <dbReference type="Pfam" id="PF03364"/>
    </source>
</evidence>
<feature type="repeat" description="PPR" evidence="5">
    <location>
        <begin position="390"/>
        <end position="424"/>
    </location>
</feature>
<dbReference type="Proteomes" id="UP000006591">
    <property type="component" value="Chromosome 1"/>
</dbReference>
<dbReference type="PANTHER" id="PTHR47926">
    <property type="entry name" value="PENTATRICOPEPTIDE REPEAT-CONTAINING PROTEIN"/>
    <property type="match status" value="1"/>
</dbReference>
<dbReference type="Gramene" id="ONIVA01G51720.1">
    <property type="protein sequence ID" value="ONIVA01G51720.1"/>
    <property type="gene ID" value="ONIVA01G51720"/>
</dbReference>
<evidence type="ECO:0000313" key="9">
    <source>
        <dbReference type="Proteomes" id="UP000006591"/>
    </source>
</evidence>
<protein>
    <recommendedName>
        <fullName evidence="7">Coenzyme Q-binding protein COQ10 START domain-containing protein</fullName>
    </recommendedName>
</protein>
<dbReference type="eggNOG" id="KOG4197">
    <property type="taxonomic scope" value="Eukaryota"/>
</dbReference>
<dbReference type="FunFam" id="1.25.40.10:FF:000986">
    <property type="entry name" value="Os07g0203900 protein"/>
    <property type="match status" value="1"/>
</dbReference>
<evidence type="ECO:0000256" key="5">
    <source>
        <dbReference type="PROSITE-ProRule" id="PRU00708"/>
    </source>
</evidence>
<dbReference type="Pfam" id="PF01535">
    <property type="entry name" value="PPR"/>
    <property type="match status" value="3"/>
</dbReference>
<dbReference type="InterPro" id="IPR046960">
    <property type="entry name" value="PPR_At4g14850-like_plant"/>
</dbReference>
<feature type="repeat" description="PPR" evidence="5">
    <location>
        <begin position="491"/>
        <end position="525"/>
    </location>
</feature>
<evidence type="ECO:0000313" key="8">
    <source>
        <dbReference type="EnsemblPlants" id="ONIVA01G51720.1"/>
    </source>
</evidence>
<name>A0A0E0FZI3_ORYNI</name>
<dbReference type="Gene3D" id="3.30.530.20">
    <property type="match status" value="1"/>
</dbReference>
<dbReference type="CDD" id="cd08866">
    <property type="entry name" value="SRPBCC_11"/>
    <property type="match status" value="1"/>
</dbReference>
<feature type="repeat" description="PPR" evidence="5">
    <location>
        <begin position="592"/>
        <end position="626"/>
    </location>
</feature>
<dbReference type="EnsemblPlants" id="ONIVA01G51720.1">
    <property type="protein sequence ID" value="ONIVA01G51720.1"/>
    <property type="gene ID" value="ONIVA01G51720"/>
</dbReference>
<evidence type="ECO:0000256" key="3">
    <source>
        <dbReference type="ARBA" id="ARBA00022946"/>
    </source>
</evidence>
<dbReference type="NCBIfam" id="TIGR00756">
    <property type="entry name" value="PPR"/>
    <property type="match status" value="5"/>
</dbReference>
<dbReference type="InterPro" id="IPR011990">
    <property type="entry name" value="TPR-like_helical_dom_sf"/>
</dbReference>
<dbReference type="AlphaFoldDB" id="A0A0E0FZI3"/>
<feature type="region of interest" description="Disordered" evidence="6">
    <location>
        <begin position="43"/>
        <end position="80"/>
    </location>
</feature>
<sequence>MAVLSSSSHGLLHPPLRLLAAASASSGSSYSIPHARLRLAVTTPSRLPSPISSSPDPPPDVAHDEDEQEGQHHKEERDERYGFEIQVRKLPKRNRRLVRARVRVDAPLDAVWATLTDYEGLAGFIPGLSECRLLDQSDCFARLYQVGEQDLALGFKFNARGTIDCYEGELQLLPAGARRREIAFNMIDGDFKVFEGNWSVQEEVDGGEISADQEFQTILSYVVELEPKLWVPVRLLEGRICNEIKTNLFSIREEAQRIQRLQDKASSQYYTSLILKNTLQKGSIAVLTAQWEGASRRFNRIGLHKSNPELNDEMRGFLRHAESRTPRAFVQLLAAQPPRPSAADQCHAAATKLGFSASNPFANTALLAFYCRSRRLREAQHLFDQMPLRTAVTWNTLIYGHAQSTAPDLAVAAFARMVRAGVSPTASSVSSVLVACVRLENAGAGAMLHSVGLRCGFFASVVVGTALVDMYAKCRRLGAAQQVFGEMEEKNVATFTALVTGFVLSRRPHDAVLLVREMERSGVAPNLMTYSSLLSSFASPEDIDHGKQVHCAVLKKGLEHDPFVLSALVTMYSKCGIWEDFVKVQMSVSCQDQVSFNSVISGLSCLGRGKEAFQHFLEMRRHGTDMDVFTFASILKAIGSSSSLLEGRQVHTLILKIGYDSVVDVQNSLISMYARHGAIGESNGVFISMEAPNLVSWNSLMSGCAQHGHGKEVVEMFEQMRRLHVQPDHITFLSVLTACSHVGLVDKGLEYFNLMKDKGYLVGARTKHYACMVDLLGRAGYLNEAEYLINGMPIKPGASVYRALLSACQIHGNLEIAIRVSKRLMELNPHDSSVHVQLSNAFAGDGRWGNAAEIRETMSGKGIVKEPSWSRIEDQMQHR</sequence>
<dbReference type="FunFam" id="1.25.40.10:FF:000691">
    <property type="entry name" value="Pentatricopeptide repeat-containing protein"/>
    <property type="match status" value="1"/>
</dbReference>
<dbReference type="FunFam" id="1.25.40.10:FF:000090">
    <property type="entry name" value="Pentatricopeptide repeat-containing protein, chloroplastic"/>
    <property type="match status" value="1"/>
</dbReference>
<feature type="compositionally biased region" description="Low complexity" evidence="6">
    <location>
        <begin position="44"/>
        <end position="54"/>
    </location>
</feature>
<reference evidence="8" key="1">
    <citation type="submission" date="2015-04" db="UniProtKB">
        <authorList>
            <consortium name="EnsemblPlants"/>
        </authorList>
    </citation>
    <scope>IDENTIFICATION</scope>
    <source>
        <strain evidence="8">SL10</strain>
    </source>
</reference>
<keyword evidence="4" id="KW-0539">Nucleus</keyword>
<dbReference type="PANTHER" id="PTHR47926:SF342">
    <property type="entry name" value="TETRATRICOPEPTIDE-LIKE HELICAL DOMAIN-CONTAINING PROTEIN-RELATED"/>
    <property type="match status" value="1"/>
</dbReference>
<dbReference type="GO" id="GO:0009451">
    <property type="term" value="P:RNA modification"/>
    <property type="evidence" value="ECO:0007669"/>
    <property type="project" value="InterPro"/>
</dbReference>
<dbReference type="OMA" id="RTKHYAC"/>
<feature type="repeat" description="PPR" evidence="5">
    <location>
        <begin position="693"/>
        <end position="727"/>
    </location>
</feature>
<keyword evidence="2" id="KW-0677">Repeat</keyword>
<reference evidence="8" key="2">
    <citation type="submission" date="2018-04" db="EMBL/GenBank/DDBJ databases">
        <title>OnivRS2 (Oryza nivara Reference Sequence Version 2).</title>
        <authorList>
            <person name="Zhang J."/>
            <person name="Kudrna D."/>
            <person name="Lee S."/>
            <person name="Talag J."/>
            <person name="Rajasekar S."/>
            <person name="Welchert J."/>
            <person name="Hsing Y.-I."/>
            <person name="Wing R.A."/>
        </authorList>
    </citation>
    <scope>NUCLEOTIDE SEQUENCE [LARGE SCALE GENOMIC DNA]</scope>
</reference>
<dbReference type="Pfam" id="PF20431">
    <property type="entry name" value="E_motif"/>
    <property type="match status" value="1"/>
</dbReference>
<keyword evidence="3" id="KW-0809">Transit peptide</keyword>
<dbReference type="GO" id="GO:0003723">
    <property type="term" value="F:RNA binding"/>
    <property type="evidence" value="ECO:0007669"/>
    <property type="project" value="InterPro"/>
</dbReference>
<dbReference type="Gene3D" id="1.25.40.10">
    <property type="entry name" value="Tetratricopeptide repeat domain"/>
    <property type="match status" value="4"/>
</dbReference>
<evidence type="ECO:0000256" key="1">
    <source>
        <dbReference type="ARBA" id="ARBA00004123"/>
    </source>
</evidence>
<evidence type="ECO:0000256" key="6">
    <source>
        <dbReference type="SAM" id="MobiDB-lite"/>
    </source>
</evidence>
<dbReference type="InterPro" id="IPR002885">
    <property type="entry name" value="PPR_rpt"/>
</dbReference>
<dbReference type="InterPro" id="IPR046848">
    <property type="entry name" value="E_motif"/>
</dbReference>
<feature type="compositionally biased region" description="Basic and acidic residues" evidence="6">
    <location>
        <begin position="69"/>
        <end position="80"/>
    </location>
</feature>
<dbReference type="InterPro" id="IPR023393">
    <property type="entry name" value="START-like_dom_sf"/>
</dbReference>
<dbReference type="PROSITE" id="PS51375">
    <property type="entry name" value="PPR"/>
    <property type="match status" value="5"/>
</dbReference>
<comment type="subcellular location">
    <subcellularLocation>
        <location evidence="1">Nucleus</location>
    </subcellularLocation>
</comment>
<dbReference type="HOGENOM" id="CLU_015868_0_0_1"/>
<feature type="repeat" description="PPR" evidence="5">
    <location>
        <begin position="728"/>
        <end position="762"/>
    </location>
</feature>
<accession>A0A0E0FZI3</accession>
<dbReference type="Pfam" id="PF13041">
    <property type="entry name" value="PPR_2"/>
    <property type="match status" value="3"/>
</dbReference>